<dbReference type="GO" id="GO:0003700">
    <property type="term" value="F:DNA-binding transcription factor activity"/>
    <property type="evidence" value="ECO:0007669"/>
    <property type="project" value="InterPro"/>
</dbReference>
<dbReference type="CDD" id="cd01107">
    <property type="entry name" value="HTH_BmrR"/>
    <property type="match status" value="1"/>
</dbReference>
<dbReference type="PROSITE" id="PS50937">
    <property type="entry name" value="HTH_MERR_2"/>
    <property type="match status" value="1"/>
</dbReference>
<sequence>MDLLTIGAFARASRLTPKALRLYGELGLVPPAAVDAETGYRFYAPAQLAQARLVAWLRRVGMPLAEIRQVVALPPAQASTAVAAYWSRVEADLATRGELAAFLVDHLAGRGTTMTDDLGIRYAARSDRGAVRETDEDVAYAGDDLLAVADGVGGVPGGAEAAASAVVALRGLTDAGLAGLAEAVRAADRAVAELGMTTLTALVRSGNRFGLVHVGDSRAYLLRNGDLFRLTQDHSYVQTLVDAGRVGAGEALTHPDRPKLVRALGAGPGRNEPDLSLRAALAGDRYLLCSDGLWAEVPAAEVASALPDGEPDEVVDRLIELAYAHGAPDNVAVVVADVVAV</sequence>
<organism evidence="4 5">
    <name type="scientific">Mangrovihabitans endophyticus</name>
    <dbReference type="NCBI Taxonomy" id="1751298"/>
    <lineage>
        <taxon>Bacteria</taxon>
        <taxon>Bacillati</taxon>
        <taxon>Actinomycetota</taxon>
        <taxon>Actinomycetes</taxon>
        <taxon>Micromonosporales</taxon>
        <taxon>Micromonosporaceae</taxon>
        <taxon>Mangrovihabitans</taxon>
    </lineage>
</organism>
<dbReference type="Gene3D" id="1.10.1660.10">
    <property type="match status" value="1"/>
</dbReference>
<dbReference type="PANTHER" id="PTHR30204:SF97">
    <property type="entry name" value="MERR FAMILY REGULATORY PROTEIN"/>
    <property type="match status" value="1"/>
</dbReference>
<gene>
    <name evidence="4" type="ORF">GCM10012284_12950</name>
</gene>
<dbReference type="Pfam" id="PF00481">
    <property type="entry name" value="PP2C"/>
    <property type="match status" value="1"/>
</dbReference>
<name>A0A8J3FML9_9ACTN</name>
<dbReference type="InterPro" id="IPR000551">
    <property type="entry name" value="MerR-type_HTH_dom"/>
</dbReference>
<evidence type="ECO:0000256" key="1">
    <source>
        <dbReference type="ARBA" id="ARBA00023125"/>
    </source>
</evidence>
<feature type="domain" description="PPM-type phosphatase" evidence="3">
    <location>
        <begin position="121"/>
        <end position="338"/>
    </location>
</feature>
<dbReference type="AlphaFoldDB" id="A0A8J3FML9"/>
<evidence type="ECO:0000259" key="3">
    <source>
        <dbReference type="PROSITE" id="PS51746"/>
    </source>
</evidence>
<dbReference type="RefSeq" id="WP_189078166.1">
    <property type="nucleotide sequence ID" value="NZ_BMMX01000003.1"/>
</dbReference>
<feature type="domain" description="HTH merR-type" evidence="2">
    <location>
        <begin position="3"/>
        <end position="73"/>
    </location>
</feature>
<dbReference type="InterPro" id="IPR009061">
    <property type="entry name" value="DNA-bd_dom_put_sf"/>
</dbReference>
<dbReference type="InterPro" id="IPR036457">
    <property type="entry name" value="PPM-type-like_dom_sf"/>
</dbReference>
<evidence type="ECO:0008006" key="6">
    <source>
        <dbReference type="Google" id="ProtNLM"/>
    </source>
</evidence>
<proteinExistence type="predicted"/>
<keyword evidence="5" id="KW-1185">Reference proteome</keyword>
<dbReference type="SUPFAM" id="SSF81606">
    <property type="entry name" value="PP2C-like"/>
    <property type="match status" value="1"/>
</dbReference>
<dbReference type="SMART" id="SM00422">
    <property type="entry name" value="HTH_MERR"/>
    <property type="match status" value="1"/>
</dbReference>
<dbReference type="PROSITE" id="PS51746">
    <property type="entry name" value="PPM_2"/>
    <property type="match status" value="1"/>
</dbReference>
<dbReference type="InterPro" id="IPR047057">
    <property type="entry name" value="MerR_fam"/>
</dbReference>
<dbReference type="Gene3D" id="3.60.40.10">
    <property type="entry name" value="PPM-type phosphatase domain"/>
    <property type="match status" value="1"/>
</dbReference>
<reference evidence="4" key="2">
    <citation type="submission" date="2020-09" db="EMBL/GenBank/DDBJ databases">
        <authorList>
            <person name="Sun Q."/>
            <person name="Zhou Y."/>
        </authorList>
    </citation>
    <scope>NUCLEOTIDE SEQUENCE</scope>
    <source>
        <strain evidence="4">CGMCC 4.7299</strain>
    </source>
</reference>
<dbReference type="EMBL" id="BMMX01000003">
    <property type="protein sequence ID" value="GGK80449.1"/>
    <property type="molecule type" value="Genomic_DNA"/>
</dbReference>
<dbReference type="Proteomes" id="UP000656042">
    <property type="component" value="Unassembled WGS sequence"/>
</dbReference>
<dbReference type="GO" id="GO:0003677">
    <property type="term" value="F:DNA binding"/>
    <property type="evidence" value="ECO:0007669"/>
    <property type="project" value="UniProtKB-KW"/>
</dbReference>
<comment type="caution">
    <text evidence="4">The sequence shown here is derived from an EMBL/GenBank/DDBJ whole genome shotgun (WGS) entry which is preliminary data.</text>
</comment>
<reference evidence="4" key="1">
    <citation type="journal article" date="2014" name="Int. J. Syst. Evol. Microbiol.">
        <title>Complete genome sequence of Corynebacterium casei LMG S-19264T (=DSM 44701T), isolated from a smear-ripened cheese.</title>
        <authorList>
            <consortium name="US DOE Joint Genome Institute (JGI-PGF)"/>
            <person name="Walter F."/>
            <person name="Albersmeier A."/>
            <person name="Kalinowski J."/>
            <person name="Ruckert C."/>
        </authorList>
    </citation>
    <scope>NUCLEOTIDE SEQUENCE</scope>
    <source>
        <strain evidence="4">CGMCC 4.7299</strain>
    </source>
</reference>
<dbReference type="SMART" id="SM00332">
    <property type="entry name" value="PP2Cc"/>
    <property type="match status" value="1"/>
</dbReference>
<dbReference type="InterPro" id="IPR001932">
    <property type="entry name" value="PPM-type_phosphatase-like_dom"/>
</dbReference>
<dbReference type="SMART" id="SM00331">
    <property type="entry name" value="PP2C_SIG"/>
    <property type="match status" value="1"/>
</dbReference>
<accession>A0A8J3FML9</accession>
<evidence type="ECO:0000259" key="2">
    <source>
        <dbReference type="PROSITE" id="PS50937"/>
    </source>
</evidence>
<protein>
    <recommendedName>
        <fullName evidence="6">Protein phosphatase</fullName>
    </recommendedName>
</protein>
<dbReference type="PANTHER" id="PTHR30204">
    <property type="entry name" value="REDOX-CYCLING DRUG-SENSING TRANSCRIPTIONAL ACTIVATOR SOXR"/>
    <property type="match status" value="1"/>
</dbReference>
<keyword evidence="1" id="KW-0238">DNA-binding</keyword>
<dbReference type="SUPFAM" id="SSF46955">
    <property type="entry name" value="Putative DNA-binding domain"/>
    <property type="match status" value="1"/>
</dbReference>
<dbReference type="Pfam" id="PF13411">
    <property type="entry name" value="MerR_1"/>
    <property type="match status" value="1"/>
</dbReference>
<evidence type="ECO:0000313" key="5">
    <source>
        <dbReference type="Proteomes" id="UP000656042"/>
    </source>
</evidence>
<dbReference type="CDD" id="cd00143">
    <property type="entry name" value="PP2Cc"/>
    <property type="match status" value="1"/>
</dbReference>
<evidence type="ECO:0000313" key="4">
    <source>
        <dbReference type="EMBL" id="GGK80449.1"/>
    </source>
</evidence>